<organism evidence="3 4">
    <name type="scientific">Dipteronia dyeriana</name>
    <dbReference type="NCBI Taxonomy" id="168575"/>
    <lineage>
        <taxon>Eukaryota</taxon>
        <taxon>Viridiplantae</taxon>
        <taxon>Streptophyta</taxon>
        <taxon>Embryophyta</taxon>
        <taxon>Tracheophyta</taxon>
        <taxon>Spermatophyta</taxon>
        <taxon>Magnoliopsida</taxon>
        <taxon>eudicotyledons</taxon>
        <taxon>Gunneridae</taxon>
        <taxon>Pentapetalae</taxon>
        <taxon>rosids</taxon>
        <taxon>malvids</taxon>
        <taxon>Sapindales</taxon>
        <taxon>Sapindaceae</taxon>
        <taxon>Hippocastanoideae</taxon>
        <taxon>Acereae</taxon>
        <taxon>Dipteronia</taxon>
    </lineage>
</organism>
<evidence type="ECO:0000313" key="4">
    <source>
        <dbReference type="Proteomes" id="UP001280121"/>
    </source>
</evidence>
<reference evidence="3" key="1">
    <citation type="journal article" date="2023" name="Plant J.">
        <title>Genome sequences and population genomics provide insights into the demographic history, inbreeding, and mutation load of two 'living fossil' tree species of Dipteronia.</title>
        <authorList>
            <person name="Feng Y."/>
            <person name="Comes H.P."/>
            <person name="Chen J."/>
            <person name="Zhu S."/>
            <person name="Lu R."/>
            <person name="Zhang X."/>
            <person name="Li P."/>
            <person name="Qiu J."/>
            <person name="Olsen K.M."/>
            <person name="Qiu Y."/>
        </authorList>
    </citation>
    <scope>NUCLEOTIDE SEQUENCE</scope>
    <source>
        <strain evidence="3">KIB01</strain>
    </source>
</reference>
<dbReference type="PANTHER" id="PTHR33463:SF187">
    <property type="entry name" value="AND NB-ARC DOMAIN DISEASE RESISTANCE PROTEIN, PUTATIVE-RELATED"/>
    <property type="match status" value="1"/>
</dbReference>
<dbReference type="AlphaFoldDB" id="A0AAD9XAL1"/>
<dbReference type="EMBL" id="JANJYI010000003">
    <property type="protein sequence ID" value="KAK2655701.1"/>
    <property type="molecule type" value="Genomic_DNA"/>
</dbReference>
<keyword evidence="4" id="KW-1185">Reference proteome</keyword>
<name>A0AAD9XAL1_9ROSI</name>
<sequence length="147" mass="16861">MLHVQVLSNLTGILLNVSELSSTGQYENLKVVYIEDYQELKKLFSSKLLLKLKNLDQIDVGRCGAKEELIAVDDDANKERSHKEFCLPKLKVLSLYEKPKLKSICCCNRVIICDSHQVMELWYCLKLMKVLSSSKLRPEVLKNFGRA</sequence>
<dbReference type="Pfam" id="PF23247">
    <property type="entry name" value="LRR_RPS2"/>
    <property type="match status" value="1"/>
</dbReference>
<gene>
    <name evidence="3" type="ORF">Ddye_008753</name>
</gene>
<evidence type="ECO:0000256" key="1">
    <source>
        <dbReference type="ARBA" id="ARBA00022821"/>
    </source>
</evidence>
<proteinExistence type="predicted"/>
<comment type="caution">
    <text evidence="3">The sequence shown here is derived from an EMBL/GenBank/DDBJ whole genome shotgun (WGS) entry which is preliminary data.</text>
</comment>
<evidence type="ECO:0000259" key="2">
    <source>
        <dbReference type="Pfam" id="PF23247"/>
    </source>
</evidence>
<dbReference type="Proteomes" id="UP001280121">
    <property type="component" value="Unassembled WGS sequence"/>
</dbReference>
<dbReference type="InterPro" id="IPR050905">
    <property type="entry name" value="Plant_NBS-LRR"/>
</dbReference>
<protein>
    <recommendedName>
        <fullName evidence="2">Disease resistance protein At4g27190-like leucine-rich repeats domain-containing protein</fullName>
    </recommendedName>
</protein>
<evidence type="ECO:0000313" key="3">
    <source>
        <dbReference type="EMBL" id="KAK2655701.1"/>
    </source>
</evidence>
<dbReference type="InterPro" id="IPR057135">
    <property type="entry name" value="At4g27190-like_LRR"/>
</dbReference>
<dbReference type="PANTHER" id="PTHR33463">
    <property type="entry name" value="NB-ARC DOMAIN-CONTAINING PROTEIN-RELATED"/>
    <property type="match status" value="1"/>
</dbReference>
<keyword evidence="1" id="KW-0611">Plant defense</keyword>
<accession>A0AAD9XAL1</accession>
<feature type="domain" description="Disease resistance protein At4g27190-like leucine-rich repeats" evidence="2">
    <location>
        <begin position="23"/>
        <end position="134"/>
    </location>
</feature>